<sequence length="156" mass="17065">MTMKAVILGRLRINLEHLVWYSGTGTPGSDEEHEQPGLSIKTMDSESPLSIRYKSFASRDADLAMLDNIFSAQRSILIDDQTTQPPSDTIDAPEERSRSTKNPVKKSATEKTGKKTTTGTKPTKPKPPSDAAKSEQTKTTKASMIETLMGSDQHDA</sequence>
<dbReference type="RefSeq" id="WP_191251699.1">
    <property type="nucleotide sequence ID" value="NZ_BNCI01000002.1"/>
</dbReference>
<dbReference type="AlphaFoldDB" id="A0A919ARX0"/>
<evidence type="ECO:0000256" key="1">
    <source>
        <dbReference type="SAM" id="MobiDB-lite"/>
    </source>
</evidence>
<evidence type="ECO:0000313" key="2">
    <source>
        <dbReference type="EMBL" id="GHF22345.1"/>
    </source>
</evidence>
<reference evidence="2" key="1">
    <citation type="journal article" date="2014" name="Int. J. Syst. Evol. Microbiol.">
        <title>Complete genome sequence of Corynebacterium casei LMG S-19264T (=DSM 44701T), isolated from a smear-ripened cheese.</title>
        <authorList>
            <consortium name="US DOE Joint Genome Institute (JGI-PGF)"/>
            <person name="Walter F."/>
            <person name="Albersmeier A."/>
            <person name="Kalinowski J."/>
            <person name="Ruckert C."/>
        </authorList>
    </citation>
    <scope>NUCLEOTIDE SEQUENCE</scope>
    <source>
        <strain evidence="2">KCTC 42590</strain>
    </source>
</reference>
<protein>
    <submittedName>
        <fullName evidence="2">Uncharacterized protein</fullName>
    </submittedName>
</protein>
<reference evidence="2" key="2">
    <citation type="submission" date="2020-09" db="EMBL/GenBank/DDBJ databases">
        <authorList>
            <person name="Sun Q."/>
            <person name="Kim S."/>
        </authorList>
    </citation>
    <scope>NUCLEOTIDE SEQUENCE</scope>
    <source>
        <strain evidence="2">KCTC 42590</strain>
    </source>
</reference>
<proteinExistence type="predicted"/>
<dbReference type="Proteomes" id="UP000630923">
    <property type="component" value="Unassembled WGS sequence"/>
</dbReference>
<gene>
    <name evidence="2" type="ORF">GCM10017044_15620</name>
</gene>
<accession>A0A919ARX0</accession>
<organism evidence="2 3">
    <name type="scientific">Kordiimonas sediminis</name>
    <dbReference type="NCBI Taxonomy" id="1735581"/>
    <lineage>
        <taxon>Bacteria</taxon>
        <taxon>Pseudomonadati</taxon>
        <taxon>Pseudomonadota</taxon>
        <taxon>Alphaproteobacteria</taxon>
        <taxon>Kordiimonadales</taxon>
        <taxon>Kordiimonadaceae</taxon>
        <taxon>Kordiimonas</taxon>
    </lineage>
</organism>
<feature type="compositionally biased region" description="Polar residues" evidence="1">
    <location>
        <begin position="75"/>
        <end position="87"/>
    </location>
</feature>
<comment type="caution">
    <text evidence="2">The sequence shown here is derived from an EMBL/GenBank/DDBJ whole genome shotgun (WGS) entry which is preliminary data.</text>
</comment>
<evidence type="ECO:0000313" key="3">
    <source>
        <dbReference type="Proteomes" id="UP000630923"/>
    </source>
</evidence>
<keyword evidence="3" id="KW-1185">Reference proteome</keyword>
<dbReference type="EMBL" id="BNCI01000002">
    <property type="protein sequence ID" value="GHF22345.1"/>
    <property type="molecule type" value="Genomic_DNA"/>
</dbReference>
<name>A0A919ARX0_9PROT</name>
<feature type="region of interest" description="Disordered" evidence="1">
    <location>
        <begin position="75"/>
        <end position="156"/>
    </location>
</feature>